<accession>A0A6A0BC86</accession>
<comment type="caution">
    <text evidence="1">The sequence shown here is derived from an EMBL/GenBank/DDBJ whole genome shotgun (WGS) entry which is preliminary data.</text>
</comment>
<protein>
    <recommendedName>
        <fullName evidence="3">Phage protein</fullName>
    </recommendedName>
</protein>
<dbReference type="InterPro" id="IPR009061">
    <property type="entry name" value="DNA-bd_dom_put_sf"/>
</dbReference>
<reference evidence="1 2" key="1">
    <citation type="submission" date="2020-02" db="EMBL/GenBank/DDBJ databases">
        <title>Draft genome sequence of Lactococcus sp. Hs20B0-1.</title>
        <authorList>
            <person name="Noda S."/>
            <person name="Yuki M."/>
            <person name="Ohkuma M."/>
        </authorList>
    </citation>
    <scope>NUCLEOTIDE SEQUENCE [LARGE SCALE GENOMIC DNA]</scope>
    <source>
        <strain evidence="1 2">Hs20B0-1</strain>
    </source>
</reference>
<evidence type="ECO:0000313" key="1">
    <source>
        <dbReference type="EMBL" id="GFH41437.1"/>
    </source>
</evidence>
<keyword evidence="2" id="KW-1185">Reference proteome</keyword>
<dbReference type="EMBL" id="BLLH01000018">
    <property type="protein sequence ID" value="GFH41437.1"/>
    <property type="molecule type" value="Genomic_DNA"/>
</dbReference>
<organism evidence="1 2">
    <name type="scientific">Pseudolactococcus insecticola</name>
    <dbReference type="NCBI Taxonomy" id="2709158"/>
    <lineage>
        <taxon>Bacteria</taxon>
        <taxon>Bacillati</taxon>
        <taxon>Bacillota</taxon>
        <taxon>Bacilli</taxon>
        <taxon>Lactobacillales</taxon>
        <taxon>Streptococcaceae</taxon>
        <taxon>Pseudolactococcus</taxon>
    </lineage>
</organism>
<sequence length="94" mass="11069">MTEFDPLTALTSRLLADDIIRRVDEYESTRRKLKGTGRIVPYISKQQALKELDITDNTLTNWEKHGLRRYKPNYKTSLVYYLIDDISKFIVLSD</sequence>
<dbReference type="RefSeq" id="WP_172357936.1">
    <property type="nucleotide sequence ID" value="NZ_BLLH01000018.1"/>
</dbReference>
<dbReference type="SUPFAM" id="SSF46955">
    <property type="entry name" value="Putative DNA-binding domain"/>
    <property type="match status" value="1"/>
</dbReference>
<dbReference type="Proteomes" id="UP000475928">
    <property type="component" value="Unassembled WGS sequence"/>
</dbReference>
<dbReference type="AlphaFoldDB" id="A0A6A0BC86"/>
<evidence type="ECO:0008006" key="3">
    <source>
        <dbReference type="Google" id="ProtNLM"/>
    </source>
</evidence>
<proteinExistence type="predicted"/>
<gene>
    <name evidence="1" type="primary">ps110</name>
    <name evidence="1" type="ORF">Hs20B_18350</name>
</gene>
<name>A0A6A0BC86_9LACT</name>
<evidence type="ECO:0000313" key="2">
    <source>
        <dbReference type="Proteomes" id="UP000475928"/>
    </source>
</evidence>